<dbReference type="RefSeq" id="WP_168860862.1">
    <property type="nucleotide sequence ID" value="NZ_CP051204.2"/>
</dbReference>
<dbReference type="InterPro" id="IPR038765">
    <property type="entry name" value="Papain-like_cys_pep_sf"/>
</dbReference>
<keyword evidence="9" id="KW-1185">Reference proteome</keyword>
<evidence type="ECO:0000256" key="6">
    <source>
        <dbReference type="SAM" id="SignalP"/>
    </source>
</evidence>
<evidence type="ECO:0000259" key="7">
    <source>
        <dbReference type="PROSITE" id="PS51935"/>
    </source>
</evidence>
<keyword evidence="3 6" id="KW-0732">Signal</keyword>
<dbReference type="InterPro" id="IPR000064">
    <property type="entry name" value="NLP_P60_dom"/>
</dbReference>
<comment type="similarity">
    <text evidence="1">Belongs to the peptidase C40 family.</text>
</comment>
<keyword evidence="5" id="KW-0788">Thiol protease</keyword>
<keyword evidence="4" id="KW-0378">Hydrolase</keyword>
<dbReference type="PROSITE" id="PS51257">
    <property type="entry name" value="PROKAR_LIPOPROTEIN"/>
    <property type="match status" value="1"/>
</dbReference>
<reference evidence="8 9" key="2">
    <citation type="submission" date="2020-09" db="EMBL/GenBank/DDBJ databases">
        <authorList>
            <person name="Kittiwongwattana C."/>
        </authorList>
    </citation>
    <scope>NUCLEOTIDE SEQUENCE [LARGE SCALE GENOMIC DNA]</scope>
    <source>
        <strain evidence="8 9">1303</strain>
    </source>
</reference>
<keyword evidence="2" id="KW-0645">Protease</keyword>
<accession>A0ABX6LFL6</accession>
<sequence length="221" mass="24941">MMRIKGHLWMKLSVCAMALGSCSTIKKSTAKRDHTPTVSESRRITFIDHINTPSRGHSSSGGTKSVSIGKNITYASANLENAQSWQFKYAQLLDVPVENVLNFDLYNFIEEWWGTPYRLGGKTREGIDCSGFVNTLVSSVFQFALTGNSAELYSKVRQHLKGRDLREGDLVFFKIHHKRISHVGIYLDNDKFVHASTSNGVMISDLNEPYWKRYFVGGGRL</sequence>
<protein>
    <submittedName>
        <fullName evidence="8">C40 family peptidase</fullName>
    </submittedName>
</protein>
<dbReference type="SUPFAM" id="SSF54001">
    <property type="entry name" value="Cysteine proteinases"/>
    <property type="match status" value="1"/>
</dbReference>
<evidence type="ECO:0000256" key="3">
    <source>
        <dbReference type="ARBA" id="ARBA00022729"/>
    </source>
</evidence>
<feature type="signal peptide" evidence="6">
    <location>
        <begin position="1"/>
        <end position="18"/>
    </location>
</feature>
<dbReference type="EMBL" id="CP051204">
    <property type="protein sequence ID" value="QJB38811.1"/>
    <property type="molecule type" value="Genomic_DNA"/>
</dbReference>
<organism evidence="8 9">
    <name type="scientific">Chitinophaga oryzae</name>
    <dbReference type="NCBI Taxonomy" id="2725414"/>
    <lineage>
        <taxon>Bacteria</taxon>
        <taxon>Pseudomonadati</taxon>
        <taxon>Bacteroidota</taxon>
        <taxon>Chitinophagia</taxon>
        <taxon>Chitinophagales</taxon>
        <taxon>Chitinophagaceae</taxon>
        <taxon>Chitinophaga</taxon>
    </lineage>
</organism>
<evidence type="ECO:0000313" key="8">
    <source>
        <dbReference type="EMBL" id="QJB38811.1"/>
    </source>
</evidence>
<evidence type="ECO:0000256" key="4">
    <source>
        <dbReference type="ARBA" id="ARBA00022801"/>
    </source>
</evidence>
<dbReference type="Gene3D" id="3.90.1720.10">
    <property type="entry name" value="endopeptidase domain like (from Nostoc punctiforme)"/>
    <property type="match status" value="1"/>
</dbReference>
<evidence type="ECO:0000256" key="2">
    <source>
        <dbReference type="ARBA" id="ARBA00022670"/>
    </source>
</evidence>
<dbReference type="PANTHER" id="PTHR47360">
    <property type="entry name" value="MUREIN DD-ENDOPEPTIDASE MEPS/MUREIN LD-CARBOXYPEPTIDASE"/>
    <property type="match status" value="1"/>
</dbReference>
<proteinExistence type="inferred from homology"/>
<dbReference type="PANTHER" id="PTHR47360:SF1">
    <property type="entry name" value="ENDOPEPTIDASE NLPC-RELATED"/>
    <property type="match status" value="1"/>
</dbReference>
<gene>
    <name evidence="8" type="ORF">HF324_13420</name>
</gene>
<feature type="chain" id="PRO_5045972921" evidence="6">
    <location>
        <begin position="19"/>
        <end position="221"/>
    </location>
</feature>
<reference evidence="9" key="1">
    <citation type="submission" date="2020-04" db="EMBL/GenBank/DDBJ databases">
        <authorList>
            <person name="Kittiwongwattana C."/>
        </authorList>
    </citation>
    <scope>NUCLEOTIDE SEQUENCE [LARGE SCALE GENOMIC DNA]</scope>
    <source>
        <strain evidence="9">1303</strain>
    </source>
</reference>
<dbReference type="InterPro" id="IPR052062">
    <property type="entry name" value="Murein_DD/LD_carboxypeptidase"/>
</dbReference>
<name>A0ABX6LFL6_9BACT</name>
<evidence type="ECO:0000256" key="5">
    <source>
        <dbReference type="ARBA" id="ARBA00022807"/>
    </source>
</evidence>
<dbReference type="Pfam" id="PF00877">
    <property type="entry name" value="NLPC_P60"/>
    <property type="match status" value="1"/>
</dbReference>
<dbReference type="Proteomes" id="UP000503144">
    <property type="component" value="Chromosome"/>
</dbReference>
<dbReference type="PROSITE" id="PS51935">
    <property type="entry name" value="NLPC_P60"/>
    <property type="match status" value="1"/>
</dbReference>
<evidence type="ECO:0000313" key="9">
    <source>
        <dbReference type="Proteomes" id="UP000503144"/>
    </source>
</evidence>
<feature type="domain" description="NlpC/P60" evidence="7">
    <location>
        <begin position="99"/>
        <end position="221"/>
    </location>
</feature>
<evidence type="ECO:0000256" key="1">
    <source>
        <dbReference type="ARBA" id="ARBA00007074"/>
    </source>
</evidence>